<sequence>MQWLPPRRAQHCEAGEAVGRACNGQLDAGYSGINSIMVWKEYELGSNALRQEPIRIFHSRSPMPCSAHKEIASAYEELLTYARNIAWYFHGIVHQNTTILACMMQSTLEDIVVRHCWISTFAHPSDVLALLRTNDAPSPLQSARLKASLEDPNVVSPVSQTRLRDSTISNTSYSPEITTEILCRSSKDVDVSDMSLGRRISGFNVFIVGDGPWYLGQVCSSWRNVVETLCPELWASMTVEIPFLYNRKGLTKADRMKILRVILERSRNHPLDFYFEHYGLRAVEKETMDQCFDIMISQSKRWRAVKMRLDASVLPRLSLIRGKIDWLREACIYCPDGRPPSGDIDAFEVAPKLEKLHLKGMPPGANIRFPVTNLVSFSDTRPFSGDRLTLEYLDVVKSASKLRSFSYNDYGHSLTSIPFPTPCVMSRSLEELSASSPSFIRSMILPLLKKDVLPTTNDIDMDEEAVVNCPEGALGALHDMLLQSHCSLTRLHLVDVVLNDNLRNIICLMPSLQEVVVEFYEWVAAYNPVMKSLVTQLSEHLAVPSLQKLGVYLYDLLGAHVSFIDSAFVDMITSRVRQSLDAPCLTELGLWVIGAGWTYGLDKEDENALNNLEGEGLHLDFSLNNEDSESD</sequence>
<evidence type="ECO:0000313" key="2">
    <source>
        <dbReference type="Proteomes" id="UP000217790"/>
    </source>
</evidence>
<dbReference type="OrthoDB" id="3365698at2759"/>
<dbReference type="Proteomes" id="UP000217790">
    <property type="component" value="Unassembled WGS sequence"/>
</dbReference>
<keyword evidence="2" id="KW-1185">Reference proteome</keyword>
<dbReference type="OMA" id="ILACMMQ"/>
<dbReference type="EMBL" id="KZ293769">
    <property type="protein sequence ID" value="PBK79579.1"/>
    <property type="molecule type" value="Genomic_DNA"/>
</dbReference>
<dbReference type="InParanoid" id="A0A2H3C925"/>
<gene>
    <name evidence="1" type="ORF">ARMGADRAFT_1040684</name>
</gene>
<evidence type="ECO:0008006" key="3">
    <source>
        <dbReference type="Google" id="ProtNLM"/>
    </source>
</evidence>
<name>A0A2H3C925_ARMGA</name>
<evidence type="ECO:0000313" key="1">
    <source>
        <dbReference type="EMBL" id="PBK79579.1"/>
    </source>
</evidence>
<accession>A0A2H3C925</accession>
<reference evidence="2" key="1">
    <citation type="journal article" date="2017" name="Nat. Ecol. Evol.">
        <title>Genome expansion and lineage-specific genetic innovations in the forest pathogenic fungi Armillaria.</title>
        <authorList>
            <person name="Sipos G."/>
            <person name="Prasanna A.N."/>
            <person name="Walter M.C."/>
            <person name="O'Connor E."/>
            <person name="Balint B."/>
            <person name="Krizsan K."/>
            <person name="Kiss B."/>
            <person name="Hess J."/>
            <person name="Varga T."/>
            <person name="Slot J."/>
            <person name="Riley R."/>
            <person name="Boka B."/>
            <person name="Rigling D."/>
            <person name="Barry K."/>
            <person name="Lee J."/>
            <person name="Mihaltcheva S."/>
            <person name="LaButti K."/>
            <person name="Lipzen A."/>
            <person name="Waldron R."/>
            <person name="Moloney N.M."/>
            <person name="Sperisen C."/>
            <person name="Kredics L."/>
            <person name="Vagvoelgyi C."/>
            <person name="Patrignani A."/>
            <person name="Fitzpatrick D."/>
            <person name="Nagy I."/>
            <person name="Doyle S."/>
            <person name="Anderson J.B."/>
            <person name="Grigoriev I.V."/>
            <person name="Gueldener U."/>
            <person name="Muensterkoetter M."/>
            <person name="Nagy L.G."/>
        </authorList>
    </citation>
    <scope>NUCLEOTIDE SEQUENCE [LARGE SCALE GENOMIC DNA]</scope>
    <source>
        <strain evidence="2">Ar21-2</strain>
    </source>
</reference>
<organism evidence="1 2">
    <name type="scientific">Armillaria gallica</name>
    <name type="common">Bulbous honey fungus</name>
    <name type="synonym">Armillaria bulbosa</name>
    <dbReference type="NCBI Taxonomy" id="47427"/>
    <lineage>
        <taxon>Eukaryota</taxon>
        <taxon>Fungi</taxon>
        <taxon>Dikarya</taxon>
        <taxon>Basidiomycota</taxon>
        <taxon>Agaricomycotina</taxon>
        <taxon>Agaricomycetes</taxon>
        <taxon>Agaricomycetidae</taxon>
        <taxon>Agaricales</taxon>
        <taxon>Marasmiineae</taxon>
        <taxon>Physalacriaceae</taxon>
        <taxon>Armillaria</taxon>
    </lineage>
</organism>
<dbReference type="STRING" id="47427.A0A2H3C925"/>
<dbReference type="AlphaFoldDB" id="A0A2H3C925"/>
<proteinExistence type="predicted"/>
<protein>
    <recommendedName>
        <fullName evidence="3">F-box domain-containing protein</fullName>
    </recommendedName>
</protein>